<dbReference type="STRING" id="5364.A0A5C3MJQ3"/>
<keyword evidence="3" id="KW-1185">Reference proteome</keyword>
<feature type="compositionally biased region" description="Polar residues" evidence="1">
    <location>
        <begin position="38"/>
        <end position="84"/>
    </location>
</feature>
<feature type="compositionally biased region" description="Low complexity" evidence="1">
    <location>
        <begin position="95"/>
        <end position="110"/>
    </location>
</feature>
<dbReference type="EMBL" id="ML213538">
    <property type="protein sequence ID" value="TFK45652.1"/>
    <property type="molecule type" value="Genomic_DNA"/>
</dbReference>
<organism evidence="2 3">
    <name type="scientific">Heliocybe sulcata</name>
    <dbReference type="NCBI Taxonomy" id="5364"/>
    <lineage>
        <taxon>Eukaryota</taxon>
        <taxon>Fungi</taxon>
        <taxon>Dikarya</taxon>
        <taxon>Basidiomycota</taxon>
        <taxon>Agaricomycotina</taxon>
        <taxon>Agaricomycetes</taxon>
        <taxon>Gloeophyllales</taxon>
        <taxon>Gloeophyllaceae</taxon>
        <taxon>Heliocybe</taxon>
    </lineage>
</organism>
<protein>
    <submittedName>
        <fullName evidence="2">Uncharacterized protein</fullName>
    </submittedName>
</protein>
<feature type="compositionally biased region" description="Low complexity" evidence="1">
    <location>
        <begin position="132"/>
        <end position="171"/>
    </location>
</feature>
<feature type="compositionally biased region" description="Polar residues" evidence="1">
    <location>
        <begin position="224"/>
        <end position="236"/>
    </location>
</feature>
<feature type="region of interest" description="Disordered" evidence="1">
    <location>
        <begin position="1"/>
        <end position="307"/>
    </location>
</feature>
<feature type="compositionally biased region" description="Low complexity" evidence="1">
    <location>
        <begin position="1"/>
        <end position="25"/>
    </location>
</feature>
<feature type="compositionally biased region" description="Low complexity" evidence="1">
    <location>
        <begin position="285"/>
        <end position="294"/>
    </location>
</feature>
<proteinExistence type="predicted"/>
<accession>A0A5C3MJQ3</accession>
<feature type="compositionally biased region" description="Basic and acidic residues" evidence="1">
    <location>
        <begin position="85"/>
        <end position="94"/>
    </location>
</feature>
<reference evidence="2 3" key="1">
    <citation type="journal article" date="2019" name="Nat. Ecol. Evol.">
        <title>Megaphylogeny resolves global patterns of mushroom evolution.</title>
        <authorList>
            <person name="Varga T."/>
            <person name="Krizsan K."/>
            <person name="Foldi C."/>
            <person name="Dima B."/>
            <person name="Sanchez-Garcia M."/>
            <person name="Sanchez-Ramirez S."/>
            <person name="Szollosi G.J."/>
            <person name="Szarkandi J.G."/>
            <person name="Papp V."/>
            <person name="Albert L."/>
            <person name="Andreopoulos W."/>
            <person name="Angelini C."/>
            <person name="Antonin V."/>
            <person name="Barry K.W."/>
            <person name="Bougher N.L."/>
            <person name="Buchanan P."/>
            <person name="Buyck B."/>
            <person name="Bense V."/>
            <person name="Catcheside P."/>
            <person name="Chovatia M."/>
            <person name="Cooper J."/>
            <person name="Damon W."/>
            <person name="Desjardin D."/>
            <person name="Finy P."/>
            <person name="Geml J."/>
            <person name="Haridas S."/>
            <person name="Hughes K."/>
            <person name="Justo A."/>
            <person name="Karasinski D."/>
            <person name="Kautmanova I."/>
            <person name="Kiss B."/>
            <person name="Kocsube S."/>
            <person name="Kotiranta H."/>
            <person name="LaButti K.M."/>
            <person name="Lechner B.E."/>
            <person name="Liimatainen K."/>
            <person name="Lipzen A."/>
            <person name="Lukacs Z."/>
            <person name="Mihaltcheva S."/>
            <person name="Morgado L.N."/>
            <person name="Niskanen T."/>
            <person name="Noordeloos M.E."/>
            <person name="Ohm R.A."/>
            <person name="Ortiz-Santana B."/>
            <person name="Ovrebo C."/>
            <person name="Racz N."/>
            <person name="Riley R."/>
            <person name="Savchenko A."/>
            <person name="Shiryaev A."/>
            <person name="Soop K."/>
            <person name="Spirin V."/>
            <person name="Szebenyi C."/>
            <person name="Tomsovsky M."/>
            <person name="Tulloss R.E."/>
            <person name="Uehling J."/>
            <person name="Grigoriev I.V."/>
            <person name="Vagvolgyi C."/>
            <person name="Papp T."/>
            <person name="Martin F.M."/>
            <person name="Miettinen O."/>
            <person name="Hibbett D.S."/>
            <person name="Nagy L.G."/>
        </authorList>
    </citation>
    <scope>NUCLEOTIDE SEQUENCE [LARGE SCALE GENOMIC DNA]</scope>
    <source>
        <strain evidence="2 3">OMC1185</strain>
    </source>
</reference>
<feature type="compositionally biased region" description="Pro residues" evidence="1">
    <location>
        <begin position="187"/>
        <end position="199"/>
    </location>
</feature>
<dbReference type="AlphaFoldDB" id="A0A5C3MJQ3"/>
<gene>
    <name evidence="2" type="ORF">OE88DRAFT_1103217</name>
</gene>
<dbReference type="Proteomes" id="UP000305948">
    <property type="component" value="Unassembled WGS sequence"/>
</dbReference>
<evidence type="ECO:0000256" key="1">
    <source>
        <dbReference type="SAM" id="MobiDB-lite"/>
    </source>
</evidence>
<name>A0A5C3MJQ3_9AGAM</name>
<sequence>MSVGSRKSSSSLRSSPHPLSRSVSGPSTPEARKRTKSRSSAPPTSWQRRTVTSNASQLSTGSAASNRSLALSIPESASTTSHETLASRRDKDAEMCTPSTSSTNSMPMTPHDTEATVVPAAKPWEKAKEKALPALPRRMASNSSLRSVSSSHRQIAVPVPVPRARTVSAAPSMSTPGVANRISVPEPSVPPMPATPRSPRPLRLPQAHAQSLSKSPAGARTDSYVPSSTQSVTRSTGPPVRQISRMPSASRLARPSFTPPSSSGPAPIVGPKPKPRTGAGMVYRSSSSNAGSTSRLRLPSAASSVSDLHGDMVGVGIAI</sequence>
<evidence type="ECO:0000313" key="3">
    <source>
        <dbReference type="Proteomes" id="UP000305948"/>
    </source>
</evidence>
<evidence type="ECO:0000313" key="2">
    <source>
        <dbReference type="EMBL" id="TFK45652.1"/>
    </source>
</evidence>